<keyword evidence="10" id="KW-1133">Transmembrane helix</keyword>
<feature type="transmembrane region" description="Helical" evidence="10">
    <location>
        <begin position="1053"/>
        <end position="1069"/>
    </location>
</feature>
<dbReference type="SUPFAM" id="SSF52540">
    <property type="entry name" value="P-loop containing nucleoside triphosphate hydrolases"/>
    <property type="match status" value="2"/>
</dbReference>
<dbReference type="Pfam" id="PF01066">
    <property type="entry name" value="CDP-OH_P_transf"/>
    <property type="match status" value="1"/>
</dbReference>
<organism evidence="12 13">
    <name type="scientific">Durusdinium trenchii</name>
    <dbReference type="NCBI Taxonomy" id="1381693"/>
    <lineage>
        <taxon>Eukaryota</taxon>
        <taxon>Sar</taxon>
        <taxon>Alveolata</taxon>
        <taxon>Dinophyceae</taxon>
        <taxon>Suessiales</taxon>
        <taxon>Symbiodiniaceae</taxon>
        <taxon>Durusdinium</taxon>
    </lineage>
</organism>
<dbReference type="InterPro" id="IPR027417">
    <property type="entry name" value="P-loop_NTPase"/>
</dbReference>
<feature type="transmembrane region" description="Helical" evidence="10">
    <location>
        <begin position="834"/>
        <end position="853"/>
    </location>
</feature>
<evidence type="ECO:0000256" key="5">
    <source>
        <dbReference type="ARBA" id="ARBA00022840"/>
    </source>
</evidence>
<feature type="region of interest" description="Disordered" evidence="9">
    <location>
        <begin position="684"/>
        <end position="703"/>
    </location>
</feature>
<gene>
    <name evidence="12" type="ORF">SCF082_LOCUS44772</name>
</gene>
<dbReference type="InterPro" id="IPR014472">
    <property type="entry name" value="CHOPT"/>
</dbReference>
<evidence type="ECO:0000256" key="6">
    <source>
        <dbReference type="ARBA" id="ARBA00023136"/>
    </source>
</evidence>
<keyword evidence="5" id="KW-0067">ATP-binding</keyword>
<dbReference type="Gene3D" id="3.40.50.300">
    <property type="entry name" value="P-loop containing nucleotide triphosphate hydrolases"/>
    <property type="match status" value="2"/>
</dbReference>
<dbReference type="PANTHER" id="PTHR10414:SF37">
    <property type="entry name" value="BB IN A BOXCAR, ISOFORM C"/>
    <property type="match status" value="1"/>
</dbReference>
<keyword evidence="4" id="KW-0547">Nucleotide-binding</keyword>
<dbReference type="InterPro" id="IPR000462">
    <property type="entry name" value="CDP-OH_P_trans"/>
</dbReference>
<feature type="transmembrane region" description="Helical" evidence="10">
    <location>
        <begin position="996"/>
        <end position="1017"/>
    </location>
</feature>
<dbReference type="Gene3D" id="1.20.120.1760">
    <property type="match status" value="1"/>
</dbReference>
<feature type="region of interest" description="Disordered" evidence="9">
    <location>
        <begin position="627"/>
        <end position="659"/>
    </location>
</feature>
<proteinExistence type="inferred from homology"/>
<feature type="compositionally biased region" description="Basic and acidic residues" evidence="9">
    <location>
        <begin position="643"/>
        <end position="657"/>
    </location>
</feature>
<protein>
    <submittedName>
        <fullName evidence="12">Choline/ethanolaminephosphotransferase 1 (HCEPT1) (1-alkenyl-2-acylglycerol choline phosphotransferase)</fullName>
    </submittedName>
</protein>
<evidence type="ECO:0000256" key="2">
    <source>
        <dbReference type="ARBA" id="ARBA00010441"/>
    </source>
</evidence>
<keyword evidence="8" id="KW-0175">Coiled coil</keyword>
<evidence type="ECO:0000313" key="12">
    <source>
        <dbReference type="EMBL" id="CAK9095308.1"/>
    </source>
</evidence>
<dbReference type="Proteomes" id="UP001642464">
    <property type="component" value="Unassembled WGS sequence"/>
</dbReference>
<keyword evidence="13" id="KW-1185">Reference proteome</keyword>
<name>A0ABP0R4V0_9DINO</name>
<sequence>MDLSALRCLRSTLRCGPGIRWDFETQTAQPGRRWSKAPAWLATELVKDMSPEELKEIREVARMDCVSSSEAPKILCLIGPSAAGKSKMMPLAAEYFELDLKNFAEVDGDQMRGCHHAWKKYVVEEQEHGYFDAYDIYITNKHNKGLKVKFLKELLQAKKNIIYGDTHVTDEDFELMKAQGYAIYTFGMLISCADSDCRQKNRAEANGRWAGTAQKKWLATMEDVLSMCRKADKAVAFDNTELLTPRRVYARGLNCPDQDELQETFDKLRADISWKLPPREGHAWCECLSLEGVYRKDDGGAVEITVQDPTREVSEVLLRPPELEHCCFSVRTCALHAFSEDPDFVGDELGRLDVTSQVLRWRDGRRWTLEAKLPTVGICRAVREDRALLEALRQPDGSLLDFCTAPFRDLNEEEWAGALQACNVAAQTLVPAEGSPKALLVMAPSAGGKTTVVSQLCSTFGLEQDRAARADGALFRDVHRQYRLLCENGVANDGLWYNAWPAAKAVVQEAKKEVFRRAMVQKQELIVSDTGSEVKGLKALIQELQCGGYQVSLLGIYADPSAILARGIAREIHEGKRYNRSLDKLKKTFENFRTAISLVDGAYKIVHNAQGQDPEVVLEGQGLKGGELPKTLEEVPVPSSPARRTERYSGVDRRTKDLPSAQCPVGRLVRKAGGFGQRQLTAIDGHAEKPSPVAQWSSEVRPDSLATTAASDREARQKQQLAEALAEVKRLEERAQVANQERLRCLEATRQLKGSIRIMGRIRPPVEGEVASHVLQPLSSQQLQVLTEPRALLTERRSCGPVGVWAAIQALAGHQCLAQRGVAKRIPRSVSPNLISVIGGLCCALAAALTVVANRWRRAPLYFAGPALIFVYMTCDAVDGKHARNTKQSTPLGAVVDHGIDAFCAFTTGVAVTVTADPALEDPWLMLAYCMFHGAWFSAQWGELTWGSLDQRGITEGEFASMLVIALPGILGPNFRDHWIPTWVPLLGGRKILQPPTIFVALLCFCVSVSFVVRISAKVEGGMERLQATYPLIHLTLHTMAAMHLAFSPLQGHHPLLSFTVVGMNAALLMTKMRFMATFRVPWPLVHLEMVPFLVSVAIDAFGFALPVACWYLVVLTEMLLLWQMWQRLLQRICSSLQVPFLGEVPLKGE</sequence>
<evidence type="ECO:0000256" key="4">
    <source>
        <dbReference type="ARBA" id="ARBA00022741"/>
    </source>
</evidence>
<keyword evidence="3 7" id="KW-0808">Transferase</keyword>
<evidence type="ECO:0000313" key="13">
    <source>
        <dbReference type="Proteomes" id="UP001642464"/>
    </source>
</evidence>
<dbReference type="InterPro" id="IPR048254">
    <property type="entry name" value="CDP_ALCOHOL_P_TRANSF_CS"/>
</dbReference>
<dbReference type="EMBL" id="CAXAMM010040773">
    <property type="protein sequence ID" value="CAK9095308.1"/>
    <property type="molecule type" value="Genomic_DNA"/>
</dbReference>
<feature type="transmembrane region" description="Helical" evidence="10">
    <location>
        <begin position="1029"/>
        <end position="1047"/>
    </location>
</feature>
<keyword evidence="6 10" id="KW-0472">Membrane</keyword>
<dbReference type="InterPro" id="IPR010488">
    <property type="entry name" value="Zeta_toxin_domain"/>
</dbReference>
<reference evidence="12 13" key="1">
    <citation type="submission" date="2024-02" db="EMBL/GenBank/DDBJ databases">
        <authorList>
            <person name="Chen Y."/>
            <person name="Shah S."/>
            <person name="Dougan E. K."/>
            <person name="Thang M."/>
            <person name="Chan C."/>
        </authorList>
    </citation>
    <scope>NUCLEOTIDE SEQUENCE [LARGE SCALE GENOMIC DNA]</scope>
</reference>
<comment type="subcellular location">
    <subcellularLocation>
        <location evidence="1">Membrane</location>
    </subcellularLocation>
</comment>
<evidence type="ECO:0000256" key="9">
    <source>
        <dbReference type="SAM" id="MobiDB-lite"/>
    </source>
</evidence>
<feature type="domain" description="Zeta toxin" evidence="11">
    <location>
        <begin position="66"/>
        <end position="208"/>
    </location>
</feature>
<evidence type="ECO:0000256" key="3">
    <source>
        <dbReference type="ARBA" id="ARBA00022679"/>
    </source>
</evidence>
<dbReference type="PANTHER" id="PTHR10414">
    <property type="entry name" value="ETHANOLAMINEPHOSPHOTRANSFERASE"/>
    <property type="match status" value="1"/>
</dbReference>
<dbReference type="InterPro" id="IPR043130">
    <property type="entry name" value="CDP-OH_PTrfase_TM_dom"/>
</dbReference>
<feature type="domain" description="Zeta toxin" evidence="11">
    <location>
        <begin position="427"/>
        <end position="605"/>
    </location>
</feature>
<evidence type="ECO:0000259" key="11">
    <source>
        <dbReference type="Pfam" id="PF06414"/>
    </source>
</evidence>
<evidence type="ECO:0000256" key="10">
    <source>
        <dbReference type="SAM" id="Phobius"/>
    </source>
</evidence>
<feature type="coiled-coil region" evidence="8">
    <location>
        <begin position="714"/>
        <end position="748"/>
    </location>
</feature>
<evidence type="ECO:0000256" key="1">
    <source>
        <dbReference type="ARBA" id="ARBA00004370"/>
    </source>
</evidence>
<evidence type="ECO:0000256" key="8">
    <source>
        <dbReference type="SAM" id="Coils"/>
    </source>
</evidence>
<dbReference type="PROSITE" id="PS00379">
    <property type="entry name" value="CDP_ALCOHOL_P_TRANSF"/>
    <property type="match status" value="1"/>
</dbReference>
<comment type="similarity">
    <text evidence="2 7">Belongs to the CDP-alcohol phosphatidyltransferase class-I family.</text>
</comment>
<keyword evidence="10" id="KW-0812">Transmembrane</keyword>
<accession>A0ABP0R4V0</accession>
<dbReference type="Pfam" id="PF06414">
    <property type="entry name" value="Zeta_toxin"/>
    <property type="match status" value="2"/>
</dbReference>
<comment type="caution">
    <text evidence="12">The sequence shown here is derived from an EMBL/GenBank/DDBJ whole genome shotgun (WGS) entry which is preliminary data.</text>
</comment>
<evidence type="ECO:0000256" key="7">
    <source>
        <dbReference type="RuleBase" id="RU003750"/>
    </source>
</evidence>